<dbReference type="Proteomes" id="UP000596079">
    <property type="component" value="Plasmid pXM9F202-2-186k"/>
</dbReference>
<gene>
    <name evidence="2" type="ORF">IAQ69_15465</name>
</gene>
<dbReference type="AlphaFoldDB" id="A0A7T7WMD2"/>
<evidence type="ECO:0000313" key="2">
    <source>
        <dbReference type="EMBL" id="QQN89752.1"/>
    </source>
</evidence>
<sequence length="79" mass="8992">MSAESQEKVQEPAREMKDEKIPLPELHQTRDVSEKVTESRELLGKQMSANLIAIAELINKPIPQMQVDEHGVFHEVKSN</sequence>
<geneLocation type="plasmid" evidence="2 3">
    <name>pXM9F202-2-186k</name>
</geneLocation>
<name>A0A7T7WMD2_9GAMM</name>
<reference evidence="2 3" key="1">
    <citation type="submission" date="2020-08" db="EMBL/GenBank/DDBJ databases">
        <title>Emergence of ISAba1-mediated novel tet(X) in Acinetobacter variabilis from a chicken farm.</title>
        <authorList>
            <person name="Peng K."/>
            <person name="Li R."/>
        </authorList>
    </citation>
    <scope>NUCLEOTIDE SEQUENCE [LARGE SCALE GENOMIC DNA]</scope>
    <source>
        <strain evidence="2 3">XM9F202-2</strain>
        <plasmid evidence="2 3">pXM9F202-2-186k</plasmid>
    </source>
</reference>
<dbReference type="EMBL" id="CP060812">
    <property type="protein sequence ID" value="QQN89752.1"/>
    <property type="molecule type" value="Genomic_DNA"/>
</dbReference>
<evidence type="ECO:0000313" key="3">
    <source>
        <dbReference type="Proteomes" id="UP000596079"/>
    </source>
</evidence>
<evidence type="ECO:0000256" key="1">
    <source>
        <dbReference type="SAM" id="MobiDB-lite"/>
    </source>
</evidence>
<organism evidence="2 3">
    <name type="scientific">Acinetobacter variabilis</name>
    <dbReference type="NCBI Taxonomy" id="70346"/>
    <lineage>
        <taxon>Bacteria</taxon>
        <taxon>Pseudomonadati</taxon>
        <taxon>Pseudomonadota</taxon>
        <taxon>Gammaproteobacteria</taxon>
        <taxon>Moraxellales</taxon>
        <taxon>Moraxellaceae</taxon>
        <taxon>Acinetobacter</taxon>
    </lineage>
</organism>
<protein>
    <submittedName>
        <fullName evidence="2">Uncharacterized protein</fullName>
    </submittedName>
</protein>
<proteinExistence type="predicted"/>
<feature type="region of interest" description="Disordered" evidence="1">
    <location>
        <begin position="1"/>
        <end position="34"/>
    </location>
</feature>
<accession>A0A7T7WMD2</accession>
<keyword evidence="2" id="KW-0614">Plasmid</keyword>